<dbReference type="Gene3D" id="4.10.400.10">
    <property type="entry name" value="Low-density Lipoprotein Receptor"/>
    <property type="match status" value="7"/>
</dbReference>
<keyword evidence="8 16" id="KW-1133">Transmembrane helix</keyword>
<evidence type="ECO:0000256" key="2">
    <source>
        <dbReference type="ARBA" id="ARBA00022475"/>
    </source>
</evidence>
<feature type="repeat" description="LDL-receptor class B" evidence="14">
    <location>
        <begin position="784"/>
        <end position="826"/>
    </location>
</feature>
<dbReference type="FunFam" id="2.120.10.30:FF:000008">
    <property type="entry name" value="Low-density lipoprotein receptor-related protein 4"/>
    <property type="match status" value="3"/>
</dbReference>
<dbReference type="CDD" id="cd00112">
    <property type="entry name" value="LDLa"/>
    <property type="match status" value="7"/>
</dbReference>
<feature type="repeat" description="LDL-receptor class B" evidence="14">
    <location>
        <begin position="741"/>
        <end position="783"/>
    </location>
</feature>
<evidence type="ECO:0000256" key="7">
    <source>
        <dbReference type="ARBA" id="ARBA00022737"/>
    </source>
</evidence>
<feature type="disulfide bond" evidence="13">
    <location>
        <begin position="522"/>
        <end position="540"/>
    </location>
</feature>
<dbReference type="PANTHER" id="PTHR46513:SF44">
    <property type="entry name" value="LDL RECEPTOR RELATED PROTEIN 4"/>
    <property type="match status" value="1"/>
</dbReference>
<feature type="compositionally biased region" description="Polar residues" evidence="15">
    <location>
        <begin position="2080"/>
        <end position="2094"/>
    </location>
</feature>
<dbReference type="SMART" id="SM00181">
    <property type="entry name" value="EGF"/>
    <property type="match status" value="8"/>
</dbReference>
<feature type="transmembrane region" description="Helical" evidence="16">
    <location>
        <begin position="1975"/>
        <end position="1996"/>
    </location>
</feature>
<accession>A0ABD2WDN0</accession>
<feature type="repeat" description="LDL-receptor class B" evidence="14">
    <location>
        <begin position="1048"/>
        <end position="1090"/>
    </location>
</feature>
<comment type="subcellular location">
    <subcellularLocation>
        <location evidence="1">Cell membrane</location>
        <topology evidence="1">Single-pass type I membrane protein</topology>
    </subcellularLocation>
</comment>
<evidence type="ECO:0000256" key="16">
    <source>
        <dbReference type="SAM" id="Phobius"/>
    </source>
</evidence>
<feature type="disulfide bond" evidence="13">
    <location>
        <begin position="397"/>
        <end position="415"/>
    </location>
</feature>
<dbReference type="FunFam" id="4.10.400.10:FF:000034">
    <property type="entry name" value="Low-density lipoprotein receptor-related protein 2"/>
    <property type="match status" value="2"/>
</dbReference>
<dbReference type="InterPro" id="IPR050778">
    <property type="entry name" value="Cueball_EGF_LRP_Nidogen"/>
</dbReference>
<feature type="disulfide bond" evidence="13">
    <location>
        <begin position="281"/>
        <end position="296"/>
    </location>
</feature>
<evidence type="ECO:0000256" key="13">
    <source>
        <dbReference type="PROSITE-ProRule" id="PRU00124"/>
    </source>
</evidence>
<dbReference type="InterPro" id="IPR018097">
    <property type="entry name" value="EGF_Ca-bd_CS"/>
</dbReference>
<comment type="caution">
    <text evidence="13">Lacks conserved residue(s) required for the propagation of feature annotation.</text>
</comment>
<feature type="region of interest" description="Disordered" evidence="15">
    <location>
        <begin position="1923"/>
        <end position="1967"/>
    </location>
</feature>
<dbReference type="SUPFAM" id="SSF57184">
    <property type="entry name" value="Growth factor receptor domain"/>
    <property type="match status" value="1"/>
</dbReference>
<evidence type="ECO:0000256" key="5">
    <source>
        <dbReference type="ARBA" id="ARBA00022692"/>
    </source>
</evidence>
<dbReference type="InterPro" id="IPR009030">
    <property type="entry name" value="Growth_fac_rcpt_cys_sf"/>
</dbReference>
<dbReference type="InterPro" id="IPR049883">
    <property type="entry name" value="NOTCH1_EGF-like"/>
</dbReference>
<feature type="disulfide bond" evidence="13">
    <location>
        <begin position="534"/>
        <end position="549"/>
    </location>
</feature>
<feature type="repeat" description="LDL-receptor class B" evidence="14">
    <location>
        <begin position="1750"/>
        <end position="1793"/>
    </location>
</feature>
<keyword evidence="7" id="KW-0677">Repeat</keyword>
<feature type="disulfide bond" evidence="13">
    <location>
        <begin position="390"/>
        <end position="402"/>
    </location>
</feature>
<feature type="disulfide bond" evidence="13">
    <location>
        <begin position="329"/>
        <end position="344"/>
    </location>
</feature>
<dbReference type="PROSITE" id="PS51120">
    <property type="entry name" value="LDLRB"/>
    <property type="match status" value="13"/>
</dbReference>
<feature type="disulfide bond" evidence="13">
    <location>
        <begin position="357"/>
        <end position="375"/>
    </location>
</feature>
<evidence type="ECO:0000313" key="20">
    <source>
        <dbReference type="Proteomes" id="UP001627154"/>
    </source>
</evidence>
<dbReference type="PROSITE" id="PS01186">
    <property type="entry name" value="EGF_2"/>
    <property type="match status" value="1"/>
</dbReference>
<feature type="disulfide bond" evidence="13">
    <location>
        <begin position="492"/>
        <end position="507"/>
    </location>
</feature>
<dbReference type="InterPro" id="IPR002172">
    <property type="entry name" value="LDrepeatLR_classA_rpt"/>
</dbReference>
<evidence type="ECO:0000256" key="8">
    <source>
        <dbReference type="ARBA" id="ARBA00022989"/>
    </source>
</evidence>
<name>A0ABD2WDN0_9HYME</name>
<feature type="region of interest" description="Disordered" evidence="15">
    <location>
        <begin position="2078"/>
        <end position="2122"/>
    </location>
</feature>
<dbReference type="InterPro" id="IPR023415">
    <property type="entry name" value="LDLR_class-A_CS"/>
</dbReference>
<dbReference type="FunFam" id="2.10.25.10:FF:000010">
    <property type="entry name" value="Pro-epidermal growth factor"/>
    <property type="match status" value="1"/>
</dbReference>
<dbReference type="Pfam" id="PF00057">
    <property type="entry name" value="Ldl_recept_a"/>
    <property type="match status" value="6"/>
</dbReference>
<dbReference type="FunFam" id="2.120.10.30:FF:000241">
    <property type="entry name" value="Low-density lipoprotein receptor-related protein 6"/>
    <property type="match status" value="1"/>
</dbReference>
<feature type="repeat" description="LDL-receptor class B" evidence="14">
    <location>
        <begin position="1445"/>
        <end position="1488"/>
    </location>
</feature>
<feature type="repeat" description="LDL-receptor class B" evidence="14">
    <location>
        <begin position="1489"/>
        <end position="1530"/>
    </location>
</feature>
<dbReference type="PANTHER" id="PTHR46513">
    <property type="entry name" value="VITELLOGENIN RECEPTOR-LIKE PROTEIN-RELATED-RELATED"/>
    <property type="match status" value="1"/>
</dbReference>
<feature type="disulfide bond" evidence="13">
    <location>
        <begin position="431"/>
        <end position="443"/>
    </location>
</feature>
<evidence type="ECO:0000259" key="18">
    <source>
        <dbReference type="PROSITE" id="PS01186"/>
    </source>
</evidence>
<proteinExistence type="predicted"/>
<feature type="disulfide bond" evidence="13">
    <location>
        <begin position="515"/>
        <end position="527"/>
    </location>
</feature>
<keyword evidence="9 16" id="KW-0472">Membrane</keyword>
<dbReference type="InterPro" id="IPR011042">
    <property type="entry name" value="6-blade_b-propeller_TolB-like"/>
</dbReference>
<dbReference type="Pfam" id="PF07645">
    <property type="entry name" value="EGF_CA"/>
    <property type="match status" value="1"/>
</dbReference>
<feature type="compositionally biased region" description="Basic and acidic residues" evidence="15">
    <location>
        <begin position="238"/>
        <end position="251"/>
    </location>
</feature>
<feature type="compositionally biased region" description="Low complexity" evidence="15">
    <location>
        <begin position="36"/>
        <end position="46"/>
    </location>
</feature>
<evidence type="ECO:0000256" key="15">
    <source>
        <dbReference type="SAM" id="MobiDB-lite"/>
    </source>
</evidence>
<evidence type="ECO:0000256" key="9">
    <source>
        <dbReference type="ARBA" id="ARBA00023136"/>
    </source>
</evidence>
<keyword evidence="10 13" id="KW-1015">Disulfide bond</keyword>
<protein>
    <recommendedName>
        <fullName evidence="18">EGF-like domain-containing protein</fullName>
    </recommendedName>
</protein>
<evidence type="ECO:0000256" key="4">
    <source>
        <dbReference type="ARBA" id="ARBA00022583"/>
    </source>
</evidence>
<keyword evidence="4" id="KW-0254">Endocytosis</keyword>
<feature type="disulfide bond" evidence="13">
    <location>
        <begin position="450"/>
        <end position="465"/>
    </location>
</feature>
<dbReference type="Proteomes" id="UP001627154">
    <property type="component" value="Unassembled WGS sequence"/>
</dbReference>
<reference evidence="19 20" key="1">
    <citation type="journal article" date="2024" name="bioRxiv">
        <title>A reference genome for Trichogramma kaykai: A tiny desert-dwelling parasitoid wasp with competing sex-ratio distorters.</title>
        <authorList>
            <person name="Culotta J."/>
            <person name="Lindsey A.R."/>
        </authorList>
    </citation>
    <scope>NUCLEOTIDE SEQUENCE [LARGE SCALE GENOMIC DNA]</scope>
    <source>
        <strain evidence="19 20">KSX58</strain>
    </source>
</reference>
<evidence type="ECO:0000256" key="1">
    <source>
        <dbReference type="ARBA" id="ARBA00004251"/>
    </source>
</evidence>
<comment type="caution">
    <text evidence="19">The sequence shown here is derived from an EMBL/GenBank/DDBJ whole genome shotgun (WGS) entry which is preliminary data.</text>
</comment>
<dbReference type="Pfam" id="PF00058">
    <property type="entry name" value="Ldl_recept_b"/>
    <property type="match status" value="12"/>
</dbReference>
<feature type="disulfide bond" evidence="13">
    <location>
        <begin position="409"/>
        <end position="424"/>
    </location>
</feature>
<feature type="repeat" description="LDL-receptor class B" evidence="14">
    <location>
        <begin position="1708"/>
        <end position="1749"/>
    </location>
</feature>
<feature type="compositionally biased region" description="Polar residues" evidence="15">
    <location>
        <begin position="199"/>
        <end position="212"/>
    </location>
</feature>
<sequence>MKMRSKADVVVVSSGLVLLCCFAFALSTSDVNAQTTESSSSQQTPSNRGAARQMYGSGSLRQTGSLPILTGLYSTDQPPEHDDGQQEEEDEYESRNSLVRNRERHSRGEQQQHTGATGARQKPPAAMPADFYDSSPMPDHTSQLDDKRDDDSSNGGGEASPSFRNGASVNGRRANSANARGDFNPLGYSDTDVPESSVDRTQPLWNPATRNGHTAAGANSGPEGRSGLPGGFFEDEANADKQKQEQQRDVKSTSAPCGPICTNDQFLCASTCTCIDIDSRCDDILDCENDDDEINCEGTEMHPLNETCQGKRSLRCPTTGKCIAKEWFCDGENDCGDFSDESHCGPQKNCTTGQFECRNGLCLPQNWVCDGENDCKDFSDEESCSKTKICFDNDFVCLDGTCILDSLRCDGHKDCVDGTDEIKCEVAEVQCKENQFQCAYPRCISLLYRCDGDDDCGDGSDEENCPTIANTSCNTNEFRCTSGSCISKNWLCDKEIDCKDGEDEQNCEYPTANNCTKEEFSCSNGVCIPRSWSCDGVPDCSNGEDEHGCELKCELTQYMCKPIQLVNETKPVVHPAHWLAHAHDNQVNCISIKHVCDGVVDCPEKDDEENCPKKVACSKDDKCSHQCILTVDNKKACACDPGYMLGKDNVTCEDIDECKFEKDPVCSQKCTNTKGSFVCECSKGYVLRPDGRSCKALGANPSLLLANRVDIRQVSISGPKYTSVLKGLHNAIALDYHYKRNLIYWSDVSMDVIRKLYVNGTEGEDFVRWGLESPGGLAIDWIHDLLFWTDSGTRRVEVMTLDTKIRHVLVSRDLDKPRAIAVHPHFGYVFWTDWGPNPKIERSSMDGSDRKNLLSQNIHWPNGLTIDYTTDRIYWVDAKHRVIESATIYGLDRKKVVTRGLHHPFAITVFEDAVYWTDWHFKSIFLANKNNGRGYKTIHSGLHFPMDLHSYHPQRQPEYPNHCGENNGKCSHMCLPKPMGYNCVCPVGLKIQSDGKTCAASPDNLLIFARKRDLRLISLDQSVKAFDVVVPVDNIESAVALTWNSDDDSIYWTDVESDTISKAGLDGSNQKIIIHHNLESPAGLALDWITKKLYWTDAGTNRIECSNLDGTMRTLLIYEGLDKPRDIVVDPINGLMYWSDWGKNPKIEVAAMDGSNRRSFITTNLTWPNGLAIDFEKKRLYWADGGTSKIEYSDLDGKHRTTIISEPNTKHPFGLVIHRSKIYWTDWDTKSIHRADKDTGNNVTAVRSDITGLMDVRVFHRNRQIVNNPCGRNNGDCSHLCLLNPTQKRYKCACPTGLILNPDGKTCPDMPSKFLLMSHRIDVRVLSLDTNYTADTVLPMEVMKNVSGADVDLETGFVYWTDPGQPFAKVIKKINFKGKSEETIIDSCIDTVDSLVVDSVGRKIYWTDVGLNSIEVSELDGRNRKVIVWSGLDNPRAIALHYPAGLVFWTDWGHNARIERADMDGEHRSAVVTEDLTWPNGLSVDLFADRLYWNDAKRNIIESADLMGQNRKVILDGVKHPYGLSVVGDFLYWSDWQEKALLRAKKSDGKNKKVVIANLEGIMDLRLIDKKQVRPENACGINNGGCSHLCLRNPNGFNCACPTGIIINSDNKTCNATPTNFLLLATKKALVRMSLDTPEMWEVPLPVKHVYNAFSVDFHWEKKLIFYTDVDVKVIRRINMSDFSDVKVVTWGSPASSPFRLAVDWIADNIYWTDMKHRMIEVARLDGSSRKKLIDNLKEPRSLALFPKEGYLFWAEWGDHPRIERANLDGSNRRSIISTDLSLPNGLSIDYEARKLYWADALKDRIEVSDLSGRYRIALVPEAVNAFGLSQYGNHLFWGDWFKEMIERADKRTGKDRNQIRTALDGTTEIRAVSASRQTGWTPCAMENGGCTHLCFYTRKNYTCGCPDQPDSNICSIVPRKRMPLRKPGTENDPNYDEIEEEDIPPQQTGSGGRNRDGKLNDYRNGESGMSLRTMITTTVILLIITVGIIIVIIYLQCPRKNKRENFSYGNRRNVLTFSNPNYNASAGTELTTPTNPQAQDKKGFIWKRLKYDKSQERVYEDNGPALSPEVVSLIPPCNATPSSSRAPSVSPLESSPPAMTRVSLQKLEPTIVSTPKPRPIV</sequence>
<evidence type="ECO:0000256" key="12">
    <source>
        <dbReference type="ARBA" id="ARBA00023180"/>
    </source>
</evidence>
<feature type="disulfide bond" evidence="13">
    <location>
        <begin position="473"/>
        <end position="485"/>
    </location>
</feature>
<feature type="repeat" description="LDL-receptor class B" evidence="14">
    <location>
        <begin position="1402"/>
        <end position="1444"/>
    </location>
</feature>
<gene>
    <name evidence="19" type="ORF">TKK_013941</name>
</gene>
<keyword evidence="11" id="KW-0675">Receptor</keyword>
<feature type="disulfide bond" evidence="13">
    <location>
        <begin position="350"/>
        <end position="362"/>
    </location>
</feature>
<dbReference type="SMART" id="SM00192">
    <property type="entry name" value="LDLa"/>
    <property type="match status" value="8"/>
</dbReference>
<dbReference type="SUPFAM" id="SSF63825">
    <property type="entry name" value="YWTD domain"/>
    <property type="match status" value="4"/>
</dbReference>
<feature type="compositionally biased region" description="Acidic residues" evidence="15">
    <location>
        <begin position="1934"/>
        <end position="1944"/>
    </location>
</feature>
<feature type="signal peptide" evidence="17">
    <location>
        <begin position="1"/>
        <end position="33"/>
    </location>
</feature>
<dbReference type="InterPro" id="IPR000033">
    <property type="entry name" value="LDLR_classB_rpt"/>
</dbReference>
<keyword evidence="6 17" id="KW-0732">Signal</keyword>
<dbReference type="SMART" id="SM00179">
    <property type="entry name" value="EGF_CA"/>
    <property type="match status" value="3"/>
</dbReference>
<feature type="disulfide bond" evidence="13">
    <location>
        <begin position="438"/>
        <end position="456"/>
    </location>
</feature>
<feature type="compositionally biased region" description="Polar residues" evidence="15">
    <location>
        <begin position="162"/>
        <end position="178"/>
    </location>
</feature>
<feature type="disulfide bond" evidence="13">
    <location>
        <begin position="369"/>
        <end position="384"/>
    </location>
</feature>
<dbReference type="FunFam" id="4.10.400.10:FF:000045">
    <property type="entry name" value="Low-density lipoprotein receptor-related protein 2"/>
    <property type="match status" value="1"/>
</dbReference>
<feature type="compositionally biased region" description="Basic and acidic residues" evidence="15">
    <location>
        <begin position="1954"/>
        <end position="1965"/>
    </location>
</feature>
<dbReference type="SMART" id="SM00135">
    <property type="entry name" value="LY"/>
    <property type="match status" value="20"/>
</dbReference>
<feature type="disulfide bond" evidence="13">
    <location>
        <begin position="480"/>
        <end position="498"/>
    </location>
</feature>
<feature type="repeat" description="LDL-receptor class B" evidence="14">
    <location>
        <begin position="1178"/>
        <end position="1221"/>
    </location>
</feature>
<keyword evidence="3" id="KW-0245">EGF-like domain</keyword>
<evidence type="ECO:0000256" key="10">
    <source>
        <dbReference type="ARBA" id="ARBA00023157"/>
    </source>
</evidence>
<dbReference type="Gene3D" id="2.120.10.30">
    <property type="entry name" value="TolB, C-terminal domain"/>
    <property type="match status" value="4"/>
</dbReference>
<dbReference type="SUPFAM" id="SSF57196">
    <property type="entry name" value="EGF/Laminin"/>
    <property type="match status" value="2"/>
</dbReference>
<dbReference type="PROSITE" id="PS01187">
    <property type="entry name" value="EGF_CA"/>
    <property type="match status" value="1"/>
</dbReference>
<feature type="repeat" description="LDL-receptor class B" evidence="14">
    <location>
        <begin position="827"/>
        <end position="870"/>
    </location>
</feature>
<keyword evidence="2" id="KW-1003">Cell membrane</keyword>
<feature type="chain" id="PRO_5044832508" description="EGF-like domain-containing protein" evidence="17">
    <location>
        <begin position="34"/>
        <end position="2122"/>
    </location>
</feature>
<dbReference type="PROSITE" id="PS50068">
    <property type="entry name" value="LDLRA_2"/>
    <property type="match status" value="8"/>
</dbReference>
<dbReference type="GO" id="GO:0006897">
    <property type="term" value="P:endocytosis"/>
    <property type="evidence" value="ECO:0007669"/>
    <property type="project" value="UniProtKB-KW"/>
</dbReference>
<feature type="repeat" description="LDL-receptor class B" evidence="14">
    <location>
        <begin position="1091"/>
        <end position="1133"/>
    </location>
</feature>
<feature type="domain" description="EGF-like" evidence="18">
    <location>
        <begin position="679"/>
        <end position="694"/>
    </location>
</feature>
<dbReference type="GO" id="GO:0005886">
    <property type="term" value="C:plasma membrane"/>
    <property type="evidence" value="ECO:0007669"/>
    <property type="project" value="UniProtKB-SubCell"/>
</dbReference>
<keyword evidence="20" id="KW-1185">Reference proteome</keyword>
<feature type="disulfide bond" evidence="13">
    <location>
        <begin position="596"/>
        <end position="611"/>
    </location>
</feature>
<dbReference type="FunFam" id="4.10.400.10:FF:000065">
    <property type="entry name" value="Transmembrane protease serine 7"/>
    <property type="match status" value="1"/>
</dbReference>
<evidence type="ECO:0000256" key="11">
    <source>
        <dbReference type="ARBA" id="ARBA00023170"/>
    </source>
</evidence>
<dbReference type="PROSITE" id="PS01209">
    <property type="entry name" value="LDLRA_1"/>
    <property type="match status" value="3"/>
</dbReference>
<dbReference type="Gene3D" id="2.10.25.10">
    <property type="entry name" value="Laminin"/>
    <property type="match status" value="2"/>
</dbReference>
<evidence type="ECO:0000256" key="6">
    <source>
        <dbReference type="ARBA" id="ARBA00022729"/>
    </source>
</evidence>
<dbReference type="InterPro" id="IPR000742">
    <property type="entry name" value="EGF"/>
</dbReference>
<feature type="compositionally biased region" description="Basic and acidic residues" evidence="15">
    <location>
        <begin position="142"/>
        <end position="151"/>
    </location>
</feature>
<dbReference type="EMBL" id="JBJJXI010000111">
    <property type="protein sequence ID" value="KAL3391195.1"/>
    <property type="molecule type" value="Genomic_DNA"/>
</dbReference>
<dbReference type="SUPFAM" id="SSF57424">
    <property type="entry name" value="LDL receptor-like module"/>
    <property type="match status" value="8"/>
</dbReference>
<keyword evidence="12" id="KW-0325">Glycoprotein</keyword>
<dbReference type="CDD" id="cd00054">
    <property type="entry name" value="EGF_CA"/>
    <property type="match status" value="1"/>
</dbReference>
<evidence type="ECO:0000256" key="17">
    <source>
        <dbReference type="SAM" id="SignalP"/>
    </source>
</evidence>
<organism evidence="19 20">
    <name type="scientific">Trichogramma kaykai</name>
    <dbReference type="NCBI Taxonomy" id="54128"/>
    <lineage>
        <taxon>Eukaryota</taxon>
        <taxon>Metazoa</taxon>
        <taxon>Ecdysozoa</taxon>
        <taxon>Arthropoda</taxon>
        <taxon>Hexapoda</taxon>
        <taxon>Insecta</taxon>
        <taxon>Pterygota</taxon>
        <taxon>Neoptera</taxon>
        <taxon>Endopterygota</taxon>
        <taxon>Hymenoptera</taxon>
        <taxon>Apocrita</taxon>
        <taxon>Proctotrupomorpha</taxon>
        <taxon>Chalcidoidea</taxon>
        <taxon>Trichogrammatidae</taxon>
        <taxon>Trichogramma</taxon>
    </lineage>
</organism>
<evidence type="ECO:0000313" key="19">
    <source>
        <dbReference type="EMBL" id="KAL3391195.1"/>
    </source>
</evidence>
<keyword evidence="5 16" id="KW-0812">Transmembrane</keyword>
<evidence type="ECO:0000256" key="14">
    <source>
        <dbReference type="PROSITE-ProRule" id="PRU00461"/>
    </source>
</evidence>
<evidence type="ECO:0000256" key="3">
    <source>
        <dbReference type="ARBA" id="ARBA00022536"/>
    </source>
</evidence>
<feature type="repeat" description="LDL-receptor class B" evidence="14">
    <location>
        <begin position="871"/>
        <end position="913"/>
    </location>
</feature>
<dbReference type="Pfam" id="PF14670">
    <property type="entry name" value="FXa_inhibition"/>
    <property type="match status" value="3"/>
</dbReference>
<dbReference type="InterPro" id="IPR036055">
    <property type="entry name" value="LDL_receptor-like_sf"/>
</dbReference>
<feature type="repeat" description="LDL-receptor class B" evidence="14">
    <location>
        <begin position="1134"/>
        <end position="1177"/>
    </location>
</feature>
<dbReference type="InterPro" id="IPR001881">
    <property type="entry name" value="EGF-like_Ca-bd_dom"/>
</dbReference>
<dbReference type="PRINTS" id="PR00261">
    <property type="entry name" value="LDLRECEPTOR"/>
</dbReference>
<feature type="region of interest" description="Disordered" evidence="15">
    <location>
        <begin position="36"/>
        <end position="254"/>
    </location>
</feature>